<reference evidence="1 2" key="1">
    <citation type="submission" date="2020-02" db="EMBL/GenBank/DDBJ databases">
        <title>A chromosome-scale genome assembly of the black bullhead catfish (Ameiurus melas).</title>
        <authorList>
            <person name="Wen M."/>
            <person name="Zham M."/>
            <person name="Cabau C."/>
            <person name="Klopp C."/>
            <person name="Donnadieu C."/>
            <person name="Roques C."/>
            <person name="Bouchez O."/>
            <person name="Lampietro C."/>
            <person name="Jouanno E."/>
            <person name="Herpin A."/>
            <person name="Louis A."/>
            <person name="Berthelot C."/>
            <person name="Parey E."/>
            <person name="Roest-Crollius H."/>
            <person name="Braasch I."/>
            <person name="Postlethwait J."/>
            <person name="Robinson-Rechavi M."/>
            <person name="Echchiki A."/>
            <person name="Begum T."/>
            <person name="Montfort J."/>
            <person name="Schartl M."/>
            <person name="Bobe J."/>
            <person name="Guiguen Y."/>
        </authorList>
    </citation>
    <scope>NUCLEOTIDE SEQUENCE [LARGE SCALE GENOMIC DNA]</scope>
    <source>
        <strain evidence="1">M_S1</strain>
        <tissue evidence="1">Blood</tissue>
    </source>
</reference>
<organism evidence="1 2">
    <name type="scientific">Ameiurus melas</name>
    <name type="common">Black bullhead</name>
    <name type="synonym">Silurus melas</name>
    <dbReference type="NCBI Taxonomy" id="219545"/>
    <lineage>
        <taxon>Eukaryota</taxon>
        <taxon>Metazoa</taxon>
        <taxon>Chordata</taxon>
        <taxon>Craniata</taxon>
        <taxon>Vertebrata</taxon>
        <taxon>Euteleostomi</taxon>
        <taxon>Actinopterygii</taxon>
        <taxon>Neopterygii</taxon>
        <taxon>Teleostei</taxon>
        <taxon>Ostariophysi</taxon>
        <taxon>Siluriformes</taxon>
        <taxon>Ictaluridae</taxon>
        <taxon>Ameiurus</taxon>
    </lineage>
</organism>
<comment type="caution">
    <text evidence="1">The sequence shown here is derived from an EMBL/GenBank/DDBJ whole genome shotgun (WGS) entry which is preliminary data.</text>
</comment>
<accession>A0A7J5ZMB0</accession>
<dbReference type="AlphaFoldDB" id="A0A7J5ZMB0"/>
<keyword evidence="2" id="KW-1185">Reference proteome</keyword>
<name>A0A7J5ZMB0_AMEME</name>
<dbReference type="EMBL" id="JAAGNN010000028">
    <property type="protein sequence ID" value="KAF4070929.1"/>
    <property type="molecule type" value="Genomic_DNA"/>
</dbReference>
<proteinExistence type="predicted"/>
<sequence>MLCTCIMAGKLQQRLFLYVTERGYAAAGVPAQEYGGTCRPLNIGFGGTRIASMFACHGWSCSLSADHWENGSLTH</sequence>
<evidence type="ECO:0000313" key="2">
    <source>
        <dbReference type="Proteomes" id="UP000593565"/>
    </source>
</evidence>
<gene>
    <name evidence="1" type="ORF">AMELA_G00279200</name>
</gene>
<protein>
    <submittedName>
        <fullName evidence="1">Uncharacterized protein</fullName>
    </submittedName>
</protein>
<dbReference type="Proteomes" id="UP000593565">
    <property type="component" value="Unassembled WGS sequence"/>
</dbReference>
<evidence type="ECO:0000313" key="1">
    <source>
        <dbReference type="EMBL" id="KAF4070929.1"/>
    </source>
</evidence>